<feature type="transmembrane region" description="Helical" evidence="1">
    <location>
        <begin position="2062"/>
        <end position="2082"/>
    </location>
</feature>
<reference evidence="2" key="1">
    <citation type="submission" date="2021-01" db="EMBL/GenBank/DDBJ databases">
        <authorList>
            <consortium name="Genoscope - CEA"/>
            <person name="William W."/>
        </authorList>
    </citation>
    <scope>NUCLEOTIDE SEQUENCE</scope>
</reference>
<dbReference type="EMBL" id="CAJJDO010000005">
    <property type="protein sequence ID" value="CAD8137028.1"/>
    <property type="molecule type" value="Genomic_DNA"/>
</dbReference>
<evidence type="ECO:0000256" key="1">
    <source>
        <dbReference type="SAM" id="Phobius"/>
    </source>
</evidence>
<keyword evidence="1" id="KW-0812">Transmembrane</keyword>
<feature type="transmembrane region" description="Helical" evidence="1">
    <location>
        <begin position="2279"/>
        <end position="2299"/>
    </location>
</feature>
<dbReference type="GO" id="GO:0031146">
    <property type="term" value="P:SCF-dependent proteasomal ubiquitin-dependent protein catabolic process"/>
    <property type="evidence" value="ECO:0007669"/>
    <property type="project" value="TreeGrafter"/>
</dbReference>
<keyword evidence="1" id="KW-0472">Membrane</keyword>
<evidence type="ECO:0000313" key="3">
    <source>
        <dbReference type="Proteomes" id="UP000689195"/>
    </source>
</evidence>
<keyword evidence="3" id="KW-1185">Reference proteome</keyword>
<feature type="transmembrane region" description="Helical" evidence="1">
    <location>
        <begin position="2181"/>
        <end position="2203"/>
    </location>
</feature>
<name>A0A8S1SAE2_9CILI</name>
<dbReference type="GO" id="GO:0019005">
    <property type="term" value="C:SCF ubiquitin ligase complex"/>
    <property type="evidence" value="ECO:0007669"/>
    <property type="project" value="TreeGrafter"/>
</dbReference>
<feature type="transmembrane region" description="Helical" evidence="1">
    <location>
        <begin position="2015"/>
        <end position="2041"/>
    </location>
</feature>
<evidence type="ECO:0000313" key="2">
    <source>
        <dbReference type="EMBL" id="CAD8137028.1"/>
    </source>
</evidence>
<protein>
    <recommendedName>
        <fullName evidence="4">Transmembrane protein</fullName>
    </recommendedName>
</protein>
<dbReference type="PANTHER" id="PTHR13318">
    <property type="entry name" value="PARTNER OF PAIRED, ISOFORM B-RELATED"/>
    <property type="match status" value="1"/>
</dbReference>
<organism evidence="2 3">
    <name type="scientific">Paramecium pentaurelia</name>
    <dbReference type="NCBI Taxonomy" id="43138"/>
    <lineage>
        <taxon>Eukaryota</taxon>
        <taxon>Sar</taxon>
        <taxon>Alveolata</taxon>
        <taxon>Ciliophora</taxon>
        <taxon>Intramacronucleata</taxon>
        <taxon>Oligohymenophorea</taxon>
        <taxon>Peniculida</taxon>
        <taxon>Parameciidae</taxon>
        <taxon>Paramecium</taxon>
    </lineage>
</organism>
<dbReference type="Proteomes" id="UP000689195">
    <property type="component" value="Unassembled WGS sequence"/>
</dbReference>
<accession>A0A8S1SAE2</accession>
<evidence type="ECO:0008006" key="4">
    <source>
        <dbReference type="Google" id="ProtNLM"/>
    </source>
</evidence>
<proteinExistence type="predicted"/>
<gene>
    <name evidence="2" type="ORF">PPENT_87.1.T0050466</name>
</gene>
<sequence>MSQNAMVKALKMLVQNNQEQQDKFTFTTQQVQNQKRRCTFRPGNQVTNQLNQFNLLVKKGEWNGEISIKDYKGTFKVEHWIYIEQELRSLTQLQLLQFINTQLDKEHLNILGRLINWLNPIDFTLILKQNEIDDMDVKDFLYDLLLNKINFQQIFIKSNPGIYKGSFIVQLEQFLKIEFETKKRNYFYKIIKNTKTFSLGLIKIFYNELDQPSYKEKIENAELEIDQTCFYDLKVAGCFTNNNYKAFYNLIQLLYHEDHLEQLVGLNVNDNYLGELGEFSKACQLFSTSKGLLQLEMSNQPLLHNSVSVESLCGNRYDQLRLSMLNIANNDKMTPKVFELISYNILNDLKVINLDNSLPADLPTLLKIFYFIESYDKQITHLNQLTQQTKTLQKLNLEELDLSTVENYNRHDLMYKLIKNTCFNIHSNLKKLTISNCDAGRMEAYYKAYDDFVKEIKANSNNFCYQNYRIPLVEIIIPEQRYSMETPINLQFLLSLVFTTSEDYLQIQSVTFIEAFNVSQRNEAFNQALKIISSQDENVRYTLKQFYGIRMRFYFEQTHFNQLVFNHNLSLEKYYLEDTSFSTDSDQFEESLTTYINDLQLNNQFFGLKSFTLKNAYGASIELYSLIQYLIFHKCTFLEELCLIGITITLKEKNKEILQDIMKNEQHSIKSLKILEIGNLYGEQVYENIFQLIILNTYIRLNKLTLIEIPIANFLESIIIKNINIDDPDHQLSQLNYLSIESIELPNANQWQLFVQTFLFNMNSQLATLKLKTIKFCENMQKAIQKVFENLVKKIEEQNQTIKPRLNSLTLQNCEIQTEFLIMFALNPFCKIKELSLNDCHGFDKYLMSSKQIIQENDLKSTLTLSLNSFEAINTDLDEAFEWFFEDIVFNEAKQQLTKLVLRNCKCQKKHIQSLCKIITNLKNKEKSNNLKRYFKLRDIDLSLNPDISTKQWNYLFTNLLDVNKNNLMQSQIKEQKEGENNNEGTQEVENKLQEIKTTIKNSNLNLSEKILFHYNKFQFQPPQQLRYLELDLNLTYSPEEQTQQIYRALVCGIICHPQNKLAKLKLSNFNIDMFMKNVEEFQKYGQQLSRQINVNETFNYELEEIIMEGIIDDNEEITKLFVSYFICSKYINLKKLNLSGFNNGIIKEIIQQSQQKDKYYINELKLIGIQETLNRDNSLKFFKYFIFGELFPIESLEIGEFLTFEGKITTNDWYGQNKYEKDILLKKLNIHSGGYDIDKIETISILINEILQNPKTQLDELTISGDEQECRCFDEFYAKGLKEIKQLHIKKLVIQNTMLIEENFLSLLNKSRNFLVNLQLQGISSYAETENILNEQINSQLNKDCSLQVKSLTGEDIQVLQEKFCYNKNFNFTRLTYCHLNSFNEQLNVGNGFEKLKYLQFSFDLYYNNLEQLSEESLRIIGEKFIYNEQSQLEELTFHQCHLKPPGIQALTESASQFRSDIEKRNKQSSTQLKLKRFNIYYSLYIGQEGAELINKEILFFEYISIERIELEVTNWSSEMQIDLCKQAINWLKFQKQFKRTYINYLPLKYFDIGRNEFVQTEEAWNLTCSTILFSNLTPFLEDVFLHFMALTDASTEIITKNARTYFASKPNRYVYQVKRLSFSHNGSLTHKGWLDVAQNLFFHPKVELLELNISDTNLDNDLKLQNIINSAIQKAKNSSNKKLSIHTLLTHNTVVKQKLQSYLSEQPEGYGPPPDQPIVIDYEMSDVGRFAGTPEEFGYFNQLQNNIMYTQKNFITANWTEQALIKVSQYHLSLATHYLSILNEHFIQSRFQSASIYFNLNTLDQFCNYFKYTTKEPGCPYPFTLLFQNDTFLTFKQSNSIIQKIVIINAQAQGLEKVTHQFILYIWENIKSNQSSIDQIIMDYYLDDDLIDQLFRLGYTEADIVQLIRLIPPSKIRIQNTLTLQAIKAIYSIFYDTTHFEYSSIQYDFDNFLNIGIGYALRELAYNMKPIGCRKIFKKFLYKICDAFVQQTKQYKFNNEVANLNKFLSTKQIYFFFLVINNILFLAICLIAPYGFSHYYQGDSTASARHDYCINQPNQVAFYLYYSFAGISMILEAYIYKNIIQHVPSFFEKLAIQIYPNEDSQIQQQKENDEKQKSVYQKQGSVLKSAQTQFDKFNNSSQAFWISFTKNIVTSQLAKYDQFNDICFILTCYYCDEYILFYLVLALQIFNQGLNVIGFFIQIFRTIFNRNIQIKQLSTQYINDFYRISLAGKNQAIALILDQVAPFNVDIIPNNFIMRFLMPNQAGKAINSSIKGYLIQFLFEDLPQIIILIIFLIKQAIKNGDLKWNIIITLLTSSLAVITSFYKFMSIRPTYLQQEHFDELSDKKILSKEDQALKDLNQEQNQIETYINLLKKTETALNVNESALLL</sequence>
<dbReference type="OrthoDB" id="292036at2759"/>
<comment type="caution">
    <text evidence="2">The sequence shown here is derived from an EMBL/GenBank/DDBJ whole genome shotgun (WGS) entry which is preliminary data.</text>
</comment>
<feature type="transmembrane region" description="Helical" evidence="1">
    <location>
        <begin position="2311"/>
        <end position="2330"/>
    </location>
</feature>
<keyword evidence="1" id="KW-1133">Transmembrane helix</keyword>